<evidence type="ECO:0000313" key="4">
    <source>
        <dbReference type="Proteomes" id="UP001501599"/>
    </source>
</evidence>
<dbReference type="EMBL" id="BAAAQT010000008">
    <property type="protein sequence ID" value="GAA2176219.1"/>
    <property type="molecule type" value="Genomic_DNA"/>
</dbReference>
<dbReference type="Proteomes" id="UP001501599">
    <property type="component" value="Unassembled WGS sequence"/>
</dbReference>
<sequence>MNGLLRAGITAPFFEIGPKNLLRRDAIEAVAIAAGAAGATHGVTVLVTVPTAMIAPVHDLGAGVLVLAQGMGTAGLGPSMDVVTPESLIDAGAAGVMLNHDANPLDDAQLALAIERARGVGLLTVVCADTDADAVRFAALQPDVVLLEPPALIGADAADAVRPWIPASSAAIHVAGGDRRVHAMHAGGVASAAIAEAIMAAGADGTGSTSGVLGGAGTSAADRADAAHAFIAATRLGWDRARAGSAHPHQIRDTRTTTKETS</sequence>
<comment type="caution">
    <text evidence="3">The sequence shown here is derived from an EMBL/GenBank/DDBJ whole genome shotgun (WGS) entry which is preliminary data.</text>
</comment>
<dbReference type="InterPro" id="IPR000652">
    <property type="entry name" value="Triosephosphate_isomerase"/>
</dbReference>
<evidence type="ECO:0000313" key="3">
    <source>
        <dbReference type="EMBL" id="GAA2176219.1"/>
    </source>
</evidence>
<protein>
    <submittedName>
        <fullName evidence="3">Triose-phosphate isomerase</fullName>
    </submittedName>
</protein>
<dbReference type="Gene3D" id="3.20.20.70">
    <property type="entry name" value="Aldolase class I"/>
    <property type="match status" value="1"/>
</dbReference>
<accession>A0ABN3AYH1</accession>
<proteinExistence type="predicted"/>
<organism evidence="3 4">
    <name type="scientific">Agrococcus versicolor</name>
    <dbReference type="NCBI Taxonomy" id="501482"/>
    <lineage>
        <taxon>Bacteria</taxon>
        <taxon>Bacillati</taxon>
        <taxon>Actinomycetota</taxon>
        <taxon>Actinomycetes</taxon>
        <taxon>Micrococcales</taxon>
        <taxon>Microbacteriaceae</taxon>
        <taxon>Agrococcus</taxon>
    </lineage>
</organism>
<dbReference type="Pfam" id="PF00121">
    <property type="entry name" value="TIM"/>
    <property type="match status" value="1"/>
</dbReference>
<dbReference type="InterPro" id="IPR013785">
    <property type="entry name" value="Aldolase_TIM"/>
</dbReference>
<keyword evidence="1 3" id="KW-0413">Isomerase</keyword>
<evidence type="ECO:0000256" key="2">
    <source>
        <dbReference type="SAM" id="MobiDB-lite"/>
    </source>
</evidence>
<keyword evidence="4" id="KW-1185">Reference proteome</keyword>
<dbReference type="SUPFAM" id="SSF51351">
    <property type="entry name" value="Triosephosphate isomerase (TIM)"/>
    <property type="match status" value="1"/>
</dbReference>
<name>A0ABN3AYH1_9MICO</name>
<feature type="compositionally biased region" description="Basic and acidic residues" evidence="2">
    <location>
        <begin position="250"/>
        <end position="262"/>
    </location>
</feature>
<dbReference type="GO" id="GO:0016853">
    <property type="term" value="F:isomerase activity"/>
    <property type="evidence" value="ECO:0007669"/>
    <property type="project" value="UniProtKB-KW"/>
</dbReference>
<feature type="region of interest" description="Disordered" evidence="2">
    <location>
        <begin position="241"/>
        <end position="262"/>
    </location>
</feature>
<gene>
    <name evidence="3" type="ORF">GCM10009846_29130</name>
</gene>
<dbReference type="PROSITE" id="PS51440">
    <property type="entry name" value="TIM_2"/>
    <property type="match status" value="1"/>
</dbReference>
<dbReference type="RefSeq" id="WP_344344814.1">
    <property type="nucleotide sequence ID" value="NZ_BAAAQT010000008.1"/>
</dbReference>
<reference evidence="3 4" key="1">
    <citation type="journal article" date="2019" name="Int. J. Syst. Evol. Microbiol.">
        <title>The Global Catalogue of Microorganisms (GCM) 10K type strain sequencing project: providing services to taxonomists for standard genome sequencing and annotation.</title>
        <authorList>
            <consortium name="The Broad Institute Genomics Platform"/>
            <consortium name="The Broad Institute Genome Sequencing Center for Infectious Disease"/>
            <person name="Wu L."/>
            <person name="Ma J."/>
        </authorList>
    </citation>
    <scope>NUCLEOTIDE SEQUENCE [LARGE SCALE GENOMIC DNA]</scope>
    <source>
        <strain evidence="3 4">JCM 16026</strain>
    </source>
</reference>
<dbReference type="InterPro" id="IPR035990">
    <property type="entry name" value="TIM_sf"/>
</dbReference>
<evidence type="ECO:0000256" key="1">
    <source>
        <dbReference type="ARBA" id="ARBA00023235"/>
    </source>
</evidence>